<keyword evidence="3" id="KW-1185">Reference proteome</keyword>
<accession>A0A9C7PTA5</accession>
<name>A0A9C7PTA5_9RHOD</name>
<dbReference type="AlphaFoldDB" id="A0A9C7PTA5"/>
<dbReference type="OrthoDB" id="10320005at2759"/>
<dbReference type="InterPro" id="IPR041232">
    <property type="entry name" value="NPL"/>
</dbReference>
<proteinExistence type="predicted"/>
<protein>
    <recommendedName>
        <fullName evidence="1">Nucleoplasmin-like domain-containing protein</fullName>
    </recommendedName>
</protein>
<evidence type="ECO:0000313" key="3">
    <source>
        <dbReference type="Proteomes" id="UP001061958"/>
    </source>
</evidence>
<reference evidence="2" key="2">
    <citation type="submission" date="2022-01" db="EMBL/GenBank/DDBJ databases">
        <authorList>
            <person name="Hirooka S."/>
            <person name="Miyagishima S.Y."/>
        </authorList>
    </citation>
    <scope>NUCLEOTIDE SEQUENCE</scope>
    <source>
        <strain evidence="2">NBRC 102759</strain>
    </source>
</reference>
<reference evidence="2" key="1">
    <citation type="journal article" date="2022" name="Proc. Natl. Acad. Sci. U.S.A.">
        <title>Life cycle and functional genomics of the unicellular red alga Galdieria for elucidating algal and plant evolution and industrial use.</title>
        <authorList>
            <person name="Hirooka S."/>
            <person name="Itabashi T."/>
            <person name="Ichinose T.M."/>
            <person name="Onuma R."/>
            <person name="Fujiwara T."/>
            <person name="Yamashita S."/>
            <person name="Jong L.W."/>
            <person name="Tomita R."/>
            <person name="Iwane A.H."/>
            <person name="Miyagishima S.Y."/>
        </authorList>
    </citation>
    <scope>NUCLEOTIDE SEQUENCE</scope>
    <source>
        <strain evidence="2">NBRC 102759</strain>
    </source>
</reference>
<evidence type="ECO:0000313" key="2">
    <source>
        <dbReference type="EMBL" id="GJQ10383.1"/>
    </source>
</evidence>
<sequence length="106" mass="11540">MDWYVLQLNDSSPQWFEASEEFPILLTGASLVEYSSQTDKRVVVSMSPVKEATVVTREVPLCVLLPGKCESIPLQHLITAPNKVTLKKGKGAKVEISGIAIVGKLS</sequence>
<dbReference type="Proteomes" id="UP001061958">
    <property type="component" value="Unassembled WGS sequence"/>
</dbReference>
<organism evidence="2 3">
    <name type="scientific">Galdieria partita</name>
    <dbReference type="NCBI Taxonomy" id="83374"/>
    <lineage>
        <taxon>Eukaryota</taxon>
        <taxon>Rhodophyta</taxon>
        <taxon>Bangiophyceae</taxon>
        <taxon>Galdieriales</taxon>
        <taxon>Galdieriaceae</taxon>
        <taxon>Galdieria</taxon>
    </lineage>
</organism>
<evidence type="ECO:0000259" key="1">
    <source>
        <dbReference type="Pfam" id="PF17800"/>
    </source>
</evidence>
<comment type="caution">
    <text evidence="2">The sequence shown here is derived from an EMBL/GenBank/DDBJ whole genome shotgun (WGS) entry which is preliminary data.</text>
</comment>
<gene>
    <name evidence="2" type="ORF">GpartN1_g2174.t1</name>
</gene>
<feature type="domain" description="Nucleoplasmin-like" evidence="1">
    <location>
        <begin position="5"/>
        <end position="98"/>
    </location>
</feature>
<dbReference type="Pfam" id="PF17800">
    <property type="entry name" value="NPL"/>
    <property type="match status" value="1"/>
</dbReference>
<dbReference type="EMBL" id="BQMJ01000015">
    <property type="protein sequence ID" value="GJQ10383.1"/>
    <property type="molecule type" value="Genomic_DNA"/>
</dbReference>